<comment type="similarity">
    <text evidence="1">Belongs to the cytochrome P450 family.</text>
</comment>
<dbReference type="SUPFAM" id="SSF48264">
    <property type="entry name" value="Cytochrome P450"/>
    <property type="match status" value="1"/>
</dbReference>
<dbReference type="InterPro" id="IPR036396">
    <property type="entry name" value="Cyt_P450_sf"/>
</dbReference>
<dbReference type="RefSeq" id="WP_220662466.1">
    <property type="nucleotide sequence ID" value="NZ_CP069370.1"/>
</dbReference>
<dbReference type="PANTHER" id="PTHR46696">
    <property type="entry name" value="P450, PUTATIVE (EUROFUNG)-RELATED"/>
    <property type="match status" value="1"/>
</dbReference>
<dbReference type="Pfam" id="PF00067">
    <property type="entry name" value="p450"/>
    <property type="match status" value="1"/>
</dbReference>
<accession>A0A8G0ZVN7</accession>
<keyword evidence="4" id="KW-1185">Reference proteome</keyword>
<dbReference type="GO" id="GO:0008395">
    <property type="term" value="F:steroid hydroxylase activity"/>
    <property type="evidence" value="ECO:0007669"/>
    <property type="project" value="TreeGrafter"/>
</dbReference>
<evidence type="ECO:0000313" key="3">
    <source>
        <dbReference type="EMBL" id="QYZ70250.1"/>
    </source>
</evidence>
<dbReference type="PRINTS" id="PR00385">
    <property type="entry name" value="P450"/>
</dbReference>
<protein>
    <submittedName>
        <fullName evidence="3">Cytochrome P450</fullName>
    </submittedName>
</protein>
<dbReference type="EMBL" id="CP069370">
    <property type="protein sequence ID" value="QYZ70250.1"/>
    <property type="molecule type" value="Genomic_DNA"/>
</dbReference>
<dbReference type="InterPro" id="IPR002397">
    <property type="entry name" value="Cyt_P450_B"/>
</dbReference>
<dbReference type="GO" id="GO:0036199">
    <property type="term" value="F:cholest-4-en-3-one 26-monooxygenase activity"/>
    <property type="evidence" value="ECO:0007669"/>
    <property type="project" value="TreeGrafter"/>
</dbReference>
<dbReference type="GO" id="GO:0005506">
    <property type="term" value="F:iron ion binding"/>
    <property type="evidence" value="ECO:0007669"/>
    <property type="project" value="InterPro"/>
</dbReference>
<dbReference type="AlphaFoldDB" id="A0A8G0ZVN7"/>
<feature type="region of interest" description="Disordered" evidence="2">
    <location>
        <begin position="1"/>
        <end position="22"/>
    </location>
</feature>
<organism evidence="3 4">
    <name type="scientific">Neotabrizicola shimadae</name>
    <dbReference type="NCBI Taxonomy" id="2807096"/>
    <lineage>
        <taxon>Bacteria</taxon>
        <taxon>Pseudomonadati</taxon>
        <taxon>Pseudomonadota</taxon>
        <taxon>Alphaproteobacteria</taxon>
        <taxon>Rhodobacterales</taxon>
        <taxon>Paracoccaceae</taxon>
        <taxon>Neotabrizicola</taxon>
    </lineage>
</organism>
<dbReference type="GO" id="GO:0020037">
    <property type="term" value="F:heme binding"/>
    <property type="evidence" value="ECO:0007669"/>
    <property type="project" value="InterPro"/>
</dbReference>
<dbReference type="InterPro" id="IPR001128">
    <property type="entry name" value="Cyt_P450"/>
</dbReference>
<gene>
    <name evidence="3" type="ORF">JO391_01545</name>
</gene>
<evidence type="ECO:0000256" key="1">
    <source>
        <dbReference type="ARBA" id="ARBA00010617"/>
    </source>
</evidence>
<evidence type="ECO:0000313" key="4">
    <source>
        <dbReference type="Proteomes" id="UP000826300"/>
    </source>
</evidence>
<dbReference type="GO" id="GO:0006707">
    <property type="term" value="P:cholesterol catabolic process"/>
    <property type="evidence" value="ECO:0007669"/>
    <property type="project" value="TreeGrafter"/>
</dbReference>
<reference evidence="3" key="1">
    <citation type="submission" date="2021-02" db="EMBL/GenBank/DDBJ databases">
        <title>Rhodobacter shimadae sp. nov., an aerobic anoxygenic phototrophic bacterium isolated from a hot spring.</title>
        <authorList>
            <person name="Muramatsu S."/>
            <person name="Haruta S."/>
            <person name="Hirose S."/>
            <person name="Hanada S."/>
        </authorList>
    </citation>
    <scope>NUCLEOTIDE SEQUENCE</scope>
    <source>
        <strain evidence="3">N10</strain>
    </source>
</reference>
<dbReference type="PRINTS" id="PR00359">
    <property type="entry name" value="BP450"/>
</dbReference>
<evidence type="ECO:0000256" key="2">
    <source>
        <dbReference type="SAM" id="MobiDB-lite"/>
    </source>
</evidence>
<name>A0A8G0ZVN7_9RHOB</name>
<sequence length="402" mass="43492">MTAAPLSIPGFVVPPDHGPPRWSPQDRAWQVTRFADVQALLREPAVRVNEVQDRIDRIAKGSGSDLSSLSTLVGGILLFRNPPFHTRGRQFIQRALIELRPALSEQALRPLIRGVLLDAAAAGKVEAMAAICNNLPFTVVGSSLGVSQATLDAMRRSGSNIADACLPGLLPRDLSRIELEAREVLASLSDDVARAAANRGANRAAGIARLLDLNAAEFGFSQDEVTALVFFILLAGAETTTAFLGTSLYLLLAQPGLCRDLRADPGRIPAALEECLRIATPLRWLSPRRVPAGTRIGGIEFSDSEPLVGLIEIAHHDPAAYPDPGRFDINRRGPPHLAFALGGRSCLGAGLSRLQGRLLIETVLQDTEAELADSRPQWQEHTTMRRLVELNLHMKPQRKSTV</sequence>
<proteinExistence type="inferred from homology"/>
<dbReference type="KEGG" id="nsm:JO391_01545"/>
<dbReference type="PANTHER" id="PTHR46696:SF4">
    <property type="entry name" value="BIOTIN BIOSYNTHESIS CYTOCHROME P450"/>
    <property type="match status" value="1"/>
</dbReference>
<dbReference type="Proteomes" id="UP000826300">
    <property type="component" value="Chromosome"/>
</dbReference>
<dbReference type="Gene3D" id="1.10.630.10">
    <property type="entry name" value="Cytochrome P450"/>
    <property type="match status" value="1"/>
</dbReference>